<dbReference type="RefSeq" id="WP_046747101.1">
    <property type="nucleotide sequence ID" value="NZ_CP031422.1"/>
</dbReference>
<feature type="transmembrane region" description="Helical" evidence="1">
    <location>
        <begin position="97"/>
        <end position="118"/>
    </location>
</feature>
<protein>
    <recommendedName>
        <fullName evidence="4">MFS transporter permease</fullName>
    </recommendedName>
</protein>
<feature type="transmembrane region" description="Helical" evidence="1">
    <location>
        <begin position="7"/>
        <end position="29"/>
    </location>
</feature>
<feature type="transmembrane region" description="Helical" evidence="1">
    <location>
        <begin position="35"/>
        <end position="56"/>
    </location>
</feature>
<evidence type="ECO:0000313" key="2">
    <source>
        <dbReference type="EMBL" id="AZS40672.1"/>
    </source>
</evidence>
<proteinExistence type="predicted"/>
<dbReference type="EMBL" id="CP031422">
    <property type="protein sequence ID" value="AZS40672.1"/>
    <property type="molecule type" value="Genomic_DNA"/>
</dbReference>
<evidence type="ECO:0000313" key="3">
    <source>
        <dbReference type="Proteomes" id="UP000274841"/>
    </source>
</evidence>
<keyword evidence="1" id="KW-0472">Membrane</keyword>
<gene>
    <name evidence="2" type="ORF">CVS54_02011</name>
</gene>
<sequence>MWLRQAYFRWLLPAAFLLPLWLLIGWGVFQGGWSILWVLLVAMPSVFLGQLLLTLLTRSRPSVRIERAVSWWDVAGFTIWNGLTIAVGFFIDGAFPWLLTGAIVAGIALIWLQLWQLWNEARGSGARLRETISWSTMPTVDEPTVPTRAHEVIVVRETDIRD</sequence>
<organism evidence="2 3">
    <name type="scientific">Microbacterium oxydans</name>
    <dbReference type="NCBI Taxonomy" id="82380"/>
    <lineage>
        <taxon>Bacteria</taxon>
        <taxon>Bacillati</taxon>
        <taxon>Actinomycetota</taxon>
        <taxon>Actinomycetes</taxon>
        <taxon>Micrococcales</taxon>
        <taxon>Microbacteriaceae</taxon>
        <taxon>Microbacterium</taxon>
    </lineage>
</organism>
<accession>A0A3S9WKQ0</accession>
<name>A0A3S9WKQ0_9MICO</name>
<keyword evidence="1" id="KW-0812">Transmembrane</keyword>
<evidence type="ECO:0008006" key="4">
    <source>
        <dbReference type="Google" id="ProtNLM"/>
    </source>
</evidence>
<feature type="transmembrane region" description="Helical" evidence="1">
    <location>
        <begin position="68"/>
        <end position="91"/>
    </location>
</feature>
<dbReference type="Proteomes" id="UP000274841">
    <property type="component" value="Chromosome"/>
</dbReference>
<reference evidence="2 3" key="1">
    <citation type="submission" date="2018-08" db="EMBL/GenBank/DDBJ databases">
        <title>Microbacterium oxydans strain HG3.</title>
        <authorList>
            <person name="ORTET P."/>
        </authorList>
    </citation>
    <scope>NUCLEOTIDE SEQUENCE [LARGE SCALE GENOMIC DNA]</scope>
    <source>
        <strain evidence="2 3">HG3</strain>
    </source>
</reference>
<keyword evidence="1" id="KW-1133">Transmembrane helix</keyword>
<evidence type="ECO:0000256" key="1">
    <source>
        <dbReference type="SAM" id="Phobius"/>
    </source>
</evidence>
<dbReference type="KEGG" id="moy:CVS54_02011"/>
<dbReference type="AlphaFoldDB" id="A0A3S9WKQ0"/>